<gene>
    <name evidence="9" type="ORF">SAMN05192573_10572</name>
</gene>
<reference evidence="10" key="1">
    <citation type="submission" date="2016-10" db="EMBL/GenBank/DDBJ databases">
        <authorList>
            <person name="Varghese N."/>
            <person name="Submissions S."/>
        </authorList>
    </citation>
    <scope>NUCLEOTIDE SEQUENCE [LARGE SCALE GENOMIC DNA]</scope>
    <source>
        <strain evidence="10">Gh-67</strain>
    </source>
</reference>
<feature type="transmembrane region" description="Helical" evidence="8">
    <location>
        <begin position="346"/>
        <end position="367"/>
    </location>
</feature>
<keyword evidence="10" id="KW-1185">Reference proteome</keyword>
<keyword evidence="4" id="KW-0808">Transferase</keyword>
<dbReference type="PANTHER" id="PTHR33908">
    <property type="entry name" value="MANNOSYLTRANSFERASE YKCB-RELATED"/>
    <property type="match status" value="1"/>
</dbReference>
<keyword evidence="7 8" id="KW-0472">Membrane</keyword>
<organism evidence="9 10">
    <name type="scientific">Mucilaginibacter gossypii</name>
    <dbReference type="NCBI Taxonomy" id="551996"/>
    <lineage>
        <taxon>Bacteria</taxon>
        <taxon>Pseudomonadati</taxon>
        <taxon>Bacteroidota</taxon>
        <taxon>Sphingobacteriia</taxon>
        <taxon>Sphingobacteriales</taxon>
        <taxon>Sphingobacteriaceae</taxon>
        <taxon>Mucilaginibacter</taxon>
    </lineage>
</organism>
<feature type="transmembrane region" description="Helical" evidence="8">
    <location>
        <begin position="84"/>
        <end position="103"/>
    </location>
</feature>
<feature type="transmembrane region" description="Helical" evidence="8">
    <location>
        <begin position="379"/>
        <end position="397"/>
    </location>
</feature>
<feature type="transmembrane region" description="Helical" evidence="8">
    <location>
        <begin position="12"/>
        <end position="29"/>
    </location>
</feature>
<keyword evidence="2" id="KW-1003">Cell membrane</keyword>
<evidence type="ECO:0000313" key="10">
    <source>
        <dbReference type="Proteomes" id="UP000199705"/>
    </source>
</evidence>
<feature type="transmembrane region" description="Helical" evidence="8">
    <location>
        <begin position="208"/>
        <end position="225"/>
    </location>
</feature>
<dbReference type="InterPro" id="IPR050297">
    <property type="entry name" value="LipidA_mod_glycosyltrf_83"/>
</dbReference>
<evidence type="ECO:0000256" key="3">
    <source>
        <dbReference type="ARBA" id="ARBA00022676"/>
    </source>
</evidence>
<keyword evidence="6 8" id="KW-1133">Transmembrane helix</keyword>
<evidence type="ECO:0000256" key="2">
    <source>
        <dbReference type="ARBA" id="ARBA00022475"/>
    </source>
</evidence>
<sequence>MPYHMRFNVKQSPYFLLSPFLVYYVYRVLKFKYPVLYGDEPRYVGFASNLIHGFYSPPAPDINLWSGPGYPIVLMPCAALHLPVIWYTLLNALFFYLSVVFLYQALRYLVKEKLAMLFAIIWAFYINLYQFLPAIYTEVFTSFLIVSIVYSVTLYFVKHKTIYLVLSGFLIGFLALTKIIFGYVILLCFIICLLLSIIKAIRTSCIKAVYIFAIALLTTVPYLSYTQHLTGKVFYWGNSGGMSLYWMSSPYDLEYGDWKAPYLSNSILPMPFKSTEGDSLLQANHAKEISFIMAHQGVEQDELFKKAAIRNIKSAPKKFVKNYFYNISRMLFDFPYSYTYQVTQTISNIITGSLLLWASVICLVISVINRKQIIYPVKLTMLLFTVYFLLSGFASAYVRQLDVVVPILFFWIACTIDKMPKMSLKFKEAAV</sequence>
<evidence type="ECO:0000256" key="7">
    <source>
        <dbReference type="ARBA" id="ARBA00023136"/>
    </source>
</evidence>
<evidence type="ECO:0000256" key="1">
    <source>
        <dbReference type="ARBA" id="ARBA00004651"/>
    </source>
</evidence>
<dbReference type="PANTHER" id="PTHR33908:SF11">
    <property type="entry name" value="MEMBRANE PROTEIN"/>
    <property type="match status" value="1"/>
</dbReference>
<evidence type="ECO:0008006" key="11">
    <source>
        <dbReference type="Google" id="ProtNLM"/>
    </source>
</evidence>
<evidence type="ECO:0000256" key="8">
    <source>
        <dbReference type="SAM" id="Phobius"/>
    </source>
</evidence>
<keyword evidence="5 8" id="KW-0812">Transmembrane</keyword>
<dbReference type="GO" id="GO:0005886">
    <property type="term" value="C:plasma membrane"/>
    <property type="evidence" value="ECO:0007669"/>
    <property type="project" value="UniProtKB-SubCell"/>
</dbReference>
<protein>
    <recommendedName>
        <fullName evidence="11">Glycosyltransferase RgtA/B/C/D-like domain-containing protein</fullName>
    </recommendedName>
</protein>
<proteinExistence type="predicted"/>
<keyword evidence="3" id="KW-0328">Glycosyltransferase</keyword>
<feature type="transmembrane region" description="Helical" evidence="8">
    <location>
        <begin position="183"/>
        <end position="201"/>
    </location>
</feature>
<name>A0A1G7XIJ2_9SPHI</name>
<dbReference type="GO" id="GO:0009103">
    <property type="term" value="P:lipopolysaccharide biosynthetic process"/>
    <property type="evidence" value="ECO:0007669"/>
    <property type="project" value="UniProtKB-ARBA"/>
</dbReference>
<accession>A0A1G7XIJ2</accession>
<evidence type="ECO:0000256" key="5">
    <source>
        <dbReference type="ARBA" id="ARBA00022692"/>
    </source>
</evidence>
<dbReference type="AlphaFoldDB" id="A0A1G7XIJ2"/>
<evidence type="ECO:0000256" key="6">
    <source>
        <dbReference type="ARBA" id="ARBA00022989"/>
    </source>
</evidence>
<feature type="transmembrane region" description="Helical" evidence="8">
    <location>
        <begin position="139"/>
        <end position="157"/>
    </location>
</feature>
<dbReference type="EMBL" id="FNCG01000005">
    <property type="protein sequence ID" value="SDG83947.1"/>
    <property type="molecule type" value="Genomic_DNA"/>
</dbReference>
<dbReference type="Proteomes" id="UP000199705">
    <property type="component" value="Unassembled WGS sequence"/>
</dbReference>
<evidence type="ECO:0000313" key="9">
    <source>
        <dbReference type="EMBL" id="SDG83947.1"/>
    </source>
</evidence>
<evidence type="ECO:0000256" key="4">
    <source>
        <dbReference type="ARBA" id="ARBA00022679"/>
    </source>
</evidence>
<dbReference type="GO" id="GO:0016763">
    <property type="term" value="F:pentosyltransferase activity"/>
    <property type="evidence" value="ECO:0007669"/>
    <property type="project" value="TreeGrafter"/>
</dbReference>
<comment type="subcellular location">
    <subcellularLocation>
        <location evidence="1">Cell membrane</location>
        <topology evidence="1">Multi-pass membrane protein</topology>
    </subcellularLocation>
</comment>
<feature type="transmembrane region" description="Helical" evidence="8">
    <location>
        <begin position="115"/>
        <end position="133"/>
    </location>
</feature>